<evidence type="ECO:0008006" key="4">
    <source>
        <dbReference type="Google" id="ProtNLM"/>
    </source>
</evidence>
<organism evidence="2 3">
    <name type="scientific">Fodinibius halophilus</name>
    <dbReference type="NCBI Taxonomy" id="1736908"/>
    <lineage>
        <taxon>Bacteria</taxon>
        <taxon>Pseudomonadati</taxon>
        <taxon>Balneolota</taxon>
        <taxon>Balneolia</taxon>
        <taxon>Balneolales</taxon>
        <taxon>Balneolaceae</taxon>
        <taxon>Fodinibius</taxon>
    </lineage>
</organism>
<keyword evidence="1" id="KW-0812">Transmembrane</keyword>
<sequence>MNWIVSFALLAWPLCWISSVMLFGGPGAGNNLSNYIIVMVCLSYPVIIFGVYWLFGWSFFNISGRMMFIGSVIGVCGLLFASGYPQAAWNLSQGILNEGYSVSGGEVYYNGEALIGAEAASFKILSGLPSSLKERAPYAKDSNHVYYRGTELNGIDASTFTLLPNSTNYLYAKDKFKVFYADSFDDKIEFIEEADPATFSVINEEHPAYWRDEQYVYYEGQMIPGADPDSFKPAAKADQHYWVDDTAVYFNGEVIPEAVPENFRSLTEEPYHYTQSLEQNGESYVYWRGQRIPSEAPSSFTVLNYEFSMDKARVFYKAEPIITGHNFGTFKLLEDAGYLAVDARHVYNLSKDHAGIIEGADPNTIAVLGKGYLKDHQRVYYRADYKSGVQEVEGANAKSFEVIDYDVEREAEARDNNHYYHNGAKVASQE</sequence>
<accession>A0A6M1TAZ3</accession>
<dbReference type="RefSeq" id="WP_165267531.1">
    <property type="nucleotide sequence ID" value="NZ_JAALLS010000007.1"/>
</dbReference>
<comment type="caution">
    <text evidence="2">The sequence shown here is derived from an EMBL/GenBank/DDBJ whole genome shotgun (WGS) entry which is preliminary data.</text>
</comment>
<name>A0A6M1TAZ3_9BACT</name>
<keyword evidence="3" id="KW-1185">Reference proteome</keyword>
<dbReference type="EMBL" id="JAALLS010000007">
    <property type="protein sequence ID" value="NGP88124.1"/>
    <property type="molecule type" value="Genomic_DNA"/>
</dbReference>
<dbReference type="AlphaFoldDB" id="A0A6M1TAZ3"/>
<evidence type="ECO:0000313" key="2">
    <source>
        <dbReference type="EMBL" id="NGP88124.1"/>
    </source>
</evidence>
<evidence type="ECO:0000256" key="1">
    <source>
        <dbReference type="SAM" id="Phobius"/>
    </source>
</evidence>
<feature type="transmembrane region" description="Helical" evidence="1">
    <location>
        <begin position="67"/>
        <end position="84"/>
    </location>
</feature>
<keyword evidence="1" id="KW-0472">Membrane</keyword>
<dbReference type="Pfam" id="PF13644">
    <property type="entry name" value="DKNYY"/>
    <property type="match status" value="2"/>
</dbReference>
<dbReference type="InterPro" id="IPR027375">
    <property type="entry name" value="DKNYY"/>
</dbReference>
<feature type="transmembrane region" description="Helical" evidence="1">
    <location>
        <begin position="32"/>
        <end position="55"/>
    </location>
</feature>
<keyword evidence="1" id="KW-1133">Transmembrane helix</keyword>
<gene>
    <name evidence="2" type="ORF">G3569_07140</name>
</gene>
<proteinExistence type="predicted"/>
<dbReference type="Proteomes" id="UP000479132">
    <property type="component" value="Unassembled WGS sequence"/>
</dbReference>
<evidence type="ECO:0000313" key="3">
    <source>
        <dbReference type="Proteomes" id="UP000479132"/>
    </source>
</evidence>
<protein>
    <recommendedName>
        <fullName evidence="4">DKNYY domain-containing protein</fullName>
    </recommendedName>
</protein>
<reference evidence="2 3" key="1">
    <citation type="submission" date="2020-02" db="EMBL/GenBank/DDBJ databases">
        <title>Aliifodinibius halophilus 2W32, complete genome.</title>
        <authorList>
            <person name="Li Y."/>
            <person name="Wu S."/>
        </authorList>
    </citation>
    <scope>NUCLEOTIDE SEQUENCE [LARGE SCALE GENOMIC DNA]</scope>
    <source>
        <strain evidence="2 3">2W32</strain>
    </source>
</reference>